<dbReference type="Proteomes" id="UP000596661">
    <property type="component" value="Unassembled WGS sequence"/>
</dbReference>
<dbReference type="PANTHER" id="PTHR37610">
    <property type="entry name" value="CCHC-TYPE DOMAIN-CONTAINING PROTEIN"/>
    <property type="match status" value="1"/>
</dbReference>
<dbReference type="PANTHER" id="PTHR37610:SF97">
    <property type="entry name" value="RETROTRANSPOSON GAG DOMAIN-CONTAINING PROTEIN"/>
    <property type="match status" value="1"/>
</dbReference>
<evidence type="ECO:0000256" key="1">
    <source>
        <dbReference type="SAM" id="MobiDB-lite"/>
    </source>
</evidence>
<dbReference type="Pfam" id="PF14244">
    <property type="entry name" value="Retrotran_gag_3"/>
    <property type="match status" value="1"/>
</dbReference>
<evidence type="ECO:0000259" key="2">
    <source>
        <dbReference type="Pfam" id="PF14244"/>
    </source>
</evidence>
<sequence length="335" mass="36853">MCNEDNGDTTSDPIPNPEITSAPIQQASMENRDRPAHEDLSSPYFLSTGDHPGLVLVSAPLTGPNFQSWRRAISMAFAAKNKTAFLDGSLPKPIPSDHAFCSWTRCNNMNDLIDRFNEGNGPRIFQLKAELHSIQQGDQSISSYFTKLQSLWDELKEFQPIANCTCGALQRLQDFYNMDQVLQFLTGLNESYNSVRAQILLIEPLPSISKVFSMVVQEERLRTLGSGRPPMAAATQPSNPPRSKKPRPSCSHCHKPGHLAHQTSTSQGSISAPSLCTEPNPALSTPPPDLTTHYQQLISFLSQQLQQQNSKSNTTSVVAATNLTGTPNDFEGWDG</sequence>
<name>A0A803QNN8_CANSA</name>
<proteinExistence type="predicted"/>
<protein>
    <recommendedName>
        <fullName evidence="2">Retrotransposon Copia-like N-terminal domain-containing protein</fullName>
    </recommendedName>
</protein>
<keyword evidence="4" id="KW-1185">Reference proteome</keyword>
<feature type="region of interest" description="Disordered" evidence="1">
    <location>
        <begin position="1"/>
        <end position="20"/>
    </location>
</feature>
<reference evidence="3" key="1">
    <citation type="submission" date="2021-03" db="UniProtKB">
        <authorList>
            <consortium name="EnsemblPlants"/>
        </authorList>
    </citation>
    <scope>IDENTIFICATION</scope>
</reference>
<dbReference type="InterPro" id="IPR029472">
    <property type="entry name" value="Copia-like_N"/>
</dbReference>
<accession>A0A803QNN8</accession>
<dbReference type="OMA" id="PFMANAN"/>
<dbReference type="Gramene" id="evm.model.10.403">
    <property type="protein sequence ID" value="cds.evm.model.10.403"/>
    <property type="gene ID" value="evm.TU.10.403"/>
</dbReference>
<feature type="region of interest" description="Disordered" evidence="1">
    <location>
        <begin position="223"/>
        <end position="291"/>
    </location>
</feature>
<evidence type="ECO:0000313" key="3">
    <source>
        <dbReference type="EnsemblPlants" id="cds.evm.model.10.403"/>
    </source>
</evidence>
<organism evidence="3 4">
    <name type="scientific">Cannabis sativa</name>
    <name type="common">Hemp</name>
    <name type="synonym">Marijuana</name>
    <dbReference type="NCBI Taxonomy" id="3483"/>
    <lineage>
        <taxon>Eukaryota</taxon>
        <taxon>Viridiplantae</taxon>
        <taxon>Streptophyta</taxon>
        <taxon>Embryophyta</taxon>
        <taxon>Tracheophyta</taxon>
        <taxon>Spermatophyta</taxon>
        <taxon>Magnoliopsida</taxon>
        <taxon>eudicotyledons</taxon>
        <taxon>Gunneridae</taxon>
        <taxon>Pentapetalae</taxon>
        <taxon>rosids</taxon>
        <taxon>fabids</taxon>
        <taxon>Rosales</taxon>
        <taxon>Cannabaceae</taxon>
        <taxon>Cannabis</taxon>
    </lineage>
</organism>
<feature type="compositionally biased region" description="Basic residues" evidence="1">
    <location>
        <begin position="242"/>
        <end position="258"/>
    </location>
</feature>
<feature type="compositionally biased region" description="Polar residues" evidence="1">
    <location>
        <begin position="8"/>
        <end position="20"/>
    </location>
</feature>
<feature type="compositionally biased region" description="Polar residues" evidence="1">
    <location>
        <begin position="261"/>
        <end position="274"/>
    </location>
</feature>
<dbReference type="EMBL" id="UZAU01000798">
    <property type="status" value="NOT_ANNOTATED_CDS"/>
    <property type="molecule type" value="Genomic_DNA"/>
</dbReference>
<dbReference type="EnsemblPlants" id="evm.model.10.403">
    <property type="protein sequence ID" value="cds.evm.model.10.403"/>
    <property type="gene ID" value="evm.TU.10.403"/>
</dbReference>
<feature type="domain" description="Retrotransposon Copia-like N-terminal" evidence="2">
    <location>
        <begin position="50"/>
        <end position="93"/>
    </location>
</feature>
<evidence type="ECO:0000313" key="4">
    <source>
        <dbReference type="Proteomes" id="UP000596661"/>
    </source>
</evidence>
<dbReference type="AlphaFoldDB" id="A0A803QNN8"/>